<comment type="similarity">
    <text evidence="1 3">Belongs to the short-chain dehydrogenases/reductases (SDR) family.</text>
</comment>
<evidence type="ECO:0000313" key="6">
    <source>
        <dbReference type="Proteomes" id="UP001260980"/>
    </source>
</evidence>
<evidence type="ECO:0000256" key="3">
    <source>
        <dbReference type="RuleBase" id="RU000363"/>
    </source>
</evidence>
<accession>A0ABU3R5F1</accession>
<keyword evidence="2" id="KW-0560">Oxidoreductase</keyword>
<sequence>MSKVWLITGSSRGFGRSLAEAVLAKGDQLVATARNTEQIADLAARYGSQVRIVQLDVNRFEQAEAAIQTAFETFGRLDVLVNNAGYGNVSSIEETSMEDFRAQVETNLWGVINVTKVALPLLRKQGHGHIVQFSSIGGRTGAPGLAPYQTAKWAVEGFSEVLSKEVAPLGLKVTLIEPGGFRTDWAGSSMQHIEPREEYRATVGGLLKHLRDTTGKENGDPDKAAQAIIKIVNEENPPLRLLLGSDAVAIANAVDQGKLAETKRWQALSQSTDYVSKELDPEVSRMYDEFEEK</sequence>
<dbReference type="PANTHER" id="PTHR43976:SF16">
    <property type="entry name" value="SHORT-CHAIN DEHYDROGENASE_REDUCTASE FAMILY PROTEIN"/>
    <property type="match status" value="1"/>
</dbReference>
<comment type="caution">
    <text evidence="5">The sequence shown here is derived from an EMBL/GenBank/DDBJ whole genome shotgun (WGS) entry which is preliminary data.</text>
</comment>
<dbReference type="InterPro" id="IPR036291">
    <property type="entry name" value="NAD(P)-bd_dom_sf"/>
</dbReference>
<protein>
    <submittedName>
        <fullName evidence="5">Oxidoreductase</fullName>
    </submittedName>
</protein>
<dbReference type="NCBIfam" id="NF004824">
    <property type="entry name" value="PRK06180.1"/>
    <property type="match status" value="1"/>
</dbReference>
<dbReference type="SUPFAM" id="SSF51735">
    <property type="entry name" value="NAD(P)-binding Rossmann-fold domains"/>
    <property type="match status" value="1"/>
</dbReference>
<name>A0ABU3R5F1_9BACL</name>
<dbReference type="Proteomes" id="UP001260980">
    <property type="component" value="Unassembled WGS sequence"/>
</dbReference>
<evidence type="ECO:0000256" key="1">
    <source>
        <dbReference type="ARBA" id="ARBA00006484"/>
    </source>
</evidence>
<dbReference type="InterPro" id="IPR051911">
    <property type="entry name" value="SDR_oxidoreductase"/>
</dbReference>
<dbReference type="RefSeq" id="WP_315948692.1">
    <property type="nucleotide sequence ID" value="NZ_JAWCUD010000001.1"/>
</dbReference>
<dbReference type="PRINTS" id="PR00081">
    <property type="entry name" value="GDHRDH"/>
</dbReference>
<organism evidence="5 6">
    <name type="scientific">Paenibacillus violae</name>
    <dbReference type="NCBI Taxonomy" id="3077234"/>
    <lineage>
        <taxon>Bacteria</taxon>
        <taxon>Bacillati</taxon>
        <taxon>Bacillota</taxon>
        <taxon>Bacilli</taxon>
        <taxon>Bacillales</taxon>
        <taxon>Paenibacillaceae</taxon>
        <taxon>Paenibacillus</taxon>
    </lineage>
</organism>
<dbReference type="PANTHER" id="PTHR43976">
    <property type="entry name" value="SHORT CHAIN DEHYDROGENASE"/>
    <property type="match status" value="1"/>
</dbReference>
<dbReference type="Pfam" id="PF00106">
    <property type="entry name" value="adh_short"/>
    <property type="match status" value="1"/>
</dbReference>
<dbReference type="CDD" id="cd05374">
    <property type="entry name" value="17beta-HSD-like_SDR_c"/>
    <property type="match status" value="1"/>
</dbReference>
<keyword evidence="6" id="KW-1185">Reference proteome</keyword>
<evidence type="ECO:0000313" key="5">
    <source>
        <dbReference type="EMBL" id="MDU0199498.1"/>
    </source>
</evidence>
<dbReference type="SMART" id="SM00822">
    <property type="entry name" value="PKS_KR"/>
    <property type="match status" value="1"/>
</dbReference>
<dbReference type="InterPro" id="IPR002347">
    <property type="entry name" value="SDR_fam"/>
</dbReference>
<evidence type="ECO:0000256" key="2">
    <source>
        <dbReference type="ARBA" id="ARBA00023002"/>
    </source>
</evidence>
<feature type="domain" description="Ketoreductase" evidence="4">
    <location>
        <begin position="3"/>
        <end position="179"/>
    </location>
</feature>
<gene>
    <name evidence="5" type="ORF">RQP52_00285</name>
</gene>
<dbReference type="NCBIfam" id="NF006114">
    <property type="entry name" value="PRK08263.1"/>
    <property type="match status" value="1"/>
</dbReference>
<dbReference type="InterPro" id="IPR057326">
    <property type="entry name" value="KR_dom"/>
</dbReference>
<proteinExistence type="inferred from homology"/>
<dbReference type="EMBL" id="JAWCUD010000001">
    <property type="protein sequence ID" value="MDU0199498.1"/>
    <property type="molecule type" value="Genomic_DNA"/>
</dbReference>
<dbReference type="Gene3D" id="3.40.50.720">
    <property type="entry name" value="NAD(P)-binding Rossmann-like Domain"/>
    <property type="match status" value="1"/>
</dbReference>
<dbReference type="PRINTS" id="PR00080">
    <property type="entry name" value="SDRFAMILY"/>
</dbReference>
<evidence type="ECO:0000259" key="4">
    <source>
        <dbReference type="SMART" id="SM00822"/>
    </source>
</evidence>
<reference evidence="5 6" key="1">
    <citation type="submission" date="2023-10" db="EMBL/GenBank/DDBJ databases">
        <title>Paenibacillus strain PFR10 Genome sequencing and assembly.</title>
        <authorList>
            <person name="Kim I."/>
        </authorList>
    </citation>
    <scope>NUCLEOTIDE SEQUENCE [LARGE SCALE GENOMIC DNA]</scope>
    <source>
        <strain evidence="5 6">PFR10</strain>
    </source>
</reference>